<evidence type="ECO:0008006" key="6">
    <source>
        <dbReference type="Google" id="ProtNLM"/>
    </source>
</evidence>
<evidence type="ECO:0000256" key="3">
    <source>
        <dbReference type="SAM" id="MobiDB-lite"/>
    </source>
</evidence>
<evidence type="ECO:0000256" key="2">
    <source>
        <dbReference type="PROSITE-ProRule" id="PRU00252"/>
    </source>
</evidence>
<feature type="region of interest" description="Disordered" evidence="3">
    <location>
        <begin position="100"/>
        <end position="132"/>
    </location>
</feature>
<dbReference type="RefSeq" id="WP_079206600.1">
    <property type="nucleotide sequence ID" value="NZ_CP011859.1"/>
</dbReference>
<protein>
    <recommendedName>
        <fullName evidence="6">Single-stranded DNA-binding protein</fullName>
    </recommendedName>
</protein>
<evidence type="ECO:0000313" key="4">
    <source>
        <dbReference type="EMBL" id="AQY21363.1"/>
    </source>
</evidence>
<evidence type="ECO:0000313" key="5">
    <source>
        <dbReference type="Proteomes" id="UP000189883"/>
    </source>
</evidence>
<accession>A0A1S7DQG9</accession>
<dbReference type="SUPFAM" id="SSF50249">
    <property type="entry name" value="Nucleic acid-binding proteins"/>
    <property type="match status" value="1"/>
</dbReference>
<dbReference type="EMBL" id="CP011859">
    <property type="protein sequence ID" value="AQY21363.1"/>
    <property type="molecule type" value="Genomic_DNA"/>
</dbReference>
<reference evidence="4 5" key="1">
    <citation type="submission" date="2015-06" db="EMBL/GenBank/DDBJ databases">
        <title>R. anatipestifer strain HXb2 is the most virulent strain so far, and the genome sequence would help us uncover the pathogenesis.</title>
        <authorList>
            <person name="Hu Q."/>
            <person name="Qi J."/>
            <person name="Bo H."/>
            <person name="Liu G."/>
            <person name="Tao M."/>
            <person name="Ding Y."/>
            <person name="Xue Y."/>
        </authorList>
    </citation>
    <scope>NUCLEOTIDE SEQUENCE [LARGE SCALE GENOMIC DNA]</scope>
    <source>
        <strain evidence="4 5">HXb2</strain>
    </source>
</reference>
<dbReference type="InterPro" id="IPR000424">
    <property type="entry name" value="Primosome_PriB/ssb"/>
</dbReference>
<name>A0A1S7DQG9_RIEAN</name>
<feature type="compositionally biased region" description="Polar residues" evidence="3">
    <location>
        <begin position="106"/>
        <end position="117"/>
    </location>
</feature>
<dbReference type="AlphaFoldDB" id="A0A1S7DQG9"/>
<dbReference type="GO" id="GO:0003697">
    <property type="term" value="F:single-stranded DNA binding"/>
    <property type="evidence" value="ECO:0007669"/>
    <property type="project" value="InterPro"/>
</dbReference>
<gene>
    <name evidence="4" type="ORF">AB406_0404</name>
</gene>
<dbReference type="Proteomes" id="UP000189883">
    <property type="component" value="Chromosome"/>
</dbReference>
<evidence type="ECO:0000256" key="1">
    <source>
        <dbReference type="ARBA" id="ARBA00023125"/>
    </source>
</evidence>
<dbReference type="Gene3D" id="2.40.50.140">
    <property type="entry name" value="Nucleic acid-binding proteins"/>
    <property type="match status" value="1"/>
</dbReference>
<keyword evidence="1 2" id="KW-0238">DNA-binding</keyword>
<proteinExistence type="predicted"/>
<dbReference type="InterPro" id="IPR012340">
    <property type="entry name" value="NA-bd_OB-fold"/>
</dbReference>
<dbReference type="Pfam" id="PF00436">
    <property type="entry name" value="SSB"/>
    <property type="match status" value="1"/>
</dbReference>
<dbReference type="PROSITE" id="PS50935">
    <property type="entry name" value="SSB"/>
    <property type="match status" value="1"/>
</dbReference>
<sequence>MFNATVAGNLTGEATSREVSTAKGGIYAIRFTIAINEKYGDKENATFLPCTYWSKSNKIAEHLTKGKAVIAQIDWYSNNEKEGKYYQEFRVKKINFQRGEKAVVNPSPNTNAPSEPSGSYDPFEDDDDDLPF</sequence>
<feature type="compositionally biased region" description="Acidic residues" evidence="3">
    <location>
        <begin position="122"/>
        <end position="132"/>
    </location>
</feature>
<organism evidence="4 5">
    <name type="scientific">Riemerella anatipestifer</name>
    <name type="common">Moraxella anatipestifer</name>
    <dbReference type="NCBI Taxonomy" id="34085"/>
    <lineage>
        <taxon>Bacteria</taxon>
        <taxon>Pseudomonadati</taxon>
        <taxon>Bacteroidota</taxon>
        <taxon>Flavobacteriia</taxon>
        <taxon>Flavobacteriales</taxon>
        <taxon>Weeksellaceae</taxon>
        <taxon>Riemerella</taxon>
    </lineage>
</organism>